<feature type="domain" description="Reverse transcriptase" evidence="3">
    <location>
        <begin position="1"/>
        <end position="109"/>
    </location>
</feature>
<gene>
    <name evidence="4" type="ORF">MTR67_022380</name>
</gene>
<feature type="chain" id="PRO_5042178888" description="Reverse transcriptase domain-containing protein" evidence="2">
    <location>
        <begin position="28"/>
        <end position="258"/>
    </location>
</feature>
<feature type="transmembrane region" description="Helical" evidence="1">
    <location>
        <begin position="221"/>
        <end position="246"/>
    </location>
</feature>
<sequence>MGLHQGSALSLFLFALVMDKLMQHIQGEVPWCLLFVDDIILIEETRGGVNDRLEEPDVEVRLDTQVIPKRDRFKNSASGGNEDVEMDVWAYRSDRIRNEDIRDEVGVASMVDKMREGRLRCFGPVKRRGDRTLLLLLRFLAYLLSTALLLANYCFDLLEPRVGLLIQIKKPLNDRCHMGTLWIILVMGLHALYVVALIAFAGAVHHVEFRFHELNDLWRGILVSSASIGLFLSIFFDWLLFWHASLSSCVCPGRRMTY</sequence>
<accession>A0AAF0QXR2</accession>
<feature type="transmembrane region" description="Helical" evidence="1">
    <location>
        <begin position="179"/>
        <end position="201"/>
    </location>
</feature>
<dbReference type="InterPro" id="IPR000477">
    <property type="entry name" value="RT_dom"/>
</dbReference>
<dbReference type="Proteomes" id="UP001234989">
    <property type="component" value="Chromosome 5"/>
</dbReference>
<keyword evidence="1" id="KW-0472">Membrane</keyword>
<organism evidence="4 5">
    <name type="scientific">Solanum verrucosum</name>
    <dbReference type="NCBI Taxonomy" id="315347"/>
    <lineage>
        <taxon>Eukaryota</taxon>
        <taxon>Viridiplantae</taxon>
        <taxon>Streptophyta</taxon>
        <taxon>Embryophyta</taxon>
        <taxon>Tracheophyta</taxon>
        <taxon>Spermatophyta</taxon>
        <taxon>Magnoliopsida</taxon>
        <taxon>eudicotyledons</taxon>
        <taxon>Gunneridae</taxon>
        <taxon>Pentapetalae</taxon>
        <taxon>asterids</taxon>
        <taxon>lamiids</taxon>
        <taxon>Solanales</taxon>
        <taxon>Solanaceae</taxon>
        <taxon>Solanoideae</taxon>
        <taxon>Solaneae</taxon>
        <taxon>Solanum</taxon>
    </lineage>
</organism>
<protein>
    <recommendedName>
        <fullName evidence="3">Reverse transcriptase domain-containing protein</fullName>
    </recommendedName>
</protein>
<keyword evidence="1" id="KW-1133">Transmembrane helix</keyword>
<evidence type="ECO:0000256" key="2">
    <source>
        <dbReference type="SAM" id="SignalP"/>
    </source>
</evidence>
<proteinExistence type="predicted"/>
<evidence type="ECO:0000313" key="4">
    <source>
        <dbReference type="EMBL" id="WMV28995.1"/>
    </source>
</evidence>
<keyword evidence="2" id="KW-0732">Signal</keyword>
<feature type="signal peptide" evidence="2">
    <location>
        <begin position="1"/>
        <end position="27"/>
    </location>
</feature>
<feature type="transmembrane region" description="Helical" evidence="1">
    <location>
        <begin position="135"/>
        <end position="158"/>
    </location>
</feature>
<keyword evidence="1" id="KW-0812">Transmembrane</keyword>
<keyword evidence="5" id="KW-1185">Reference proteome</keyword>
<reference evidence="4" key="1">
    <citation type="submission" date="2023-08" db="EMBL/GenBank/DDBJ databases">
        <title>A de novo genome assembly of Solanum verrucosum Schlechtendal, a Mexican diploid species geographically isolated from the other diploid A-genome species in potato relatives.</title>
        <authorList>
            <person name="Hosaka K."/>
        </authorList>
    </citation>
    <scope>NUCLEOTIDE SEQUENCE</scope>
    <source>
        <tissue evidence="4">Young leaves</tissue>
    </source>
</reference>
<name>A0AAF0QXR2_SOLVR</name>
<evidence type="ECO:0000259" key="3">
    <source>
        <dbReference type="PROSITE" id="PS50878"/>
    </source>
</evidence>
<dbReference type="AlphaFoldDB" id="A0AAF0QXR2"/>
<dbReference type="EMBL" id="CP133616">
    <property type="protein sequence ID" value="WMV28995.1"/>
    <property type="molecule type" value="Genomic_DNA"/>
</dbReference>
<evidence type="ECO:0000256" key="1">
    <source>
        <dbReference type="SAM" id="Phobius"/>
    </source>
</evidence>
<dbReference type="PROSITE" id="PS50878">
    <property type="entry name" value="RT_POL"/>
    <property type="match status" value="1"/>
</dbReference>
<evidence type="ECO:0000313" key="5">
    <source>
        <dbReference type="Proteomes" id="UP001234989"/>
    </source>
</evidence>